<keyword evidence="2" id="KW-1133">Transmembrane helix</keyword>
<feature type="transmembrane region" description="Helical" evidence="2">
    <location>
        <begin position="20"/>
        <end position="37"/>
    </location>
</feature>
<protein>
    <submittedName>
        <fullName evidence="3">Uncharacterized protein</fullName>
    </submittedName>
</protein>
<feature type="region of interest" description="Disordered" evidence="1">
    <location>
        <begin position="76"/>
        <end position="103"/>
    </location>
</feature>
<feature type="compositionally biased region" description="Low complexity" evidence="1">
    <location>
        <begin position="76"/>
        <end position="85"/>
    </location>
</feature>
<comment type="caution">
    <text evidence="3">The sequence shown here is derived from an EMBL/GenBank/DDBJ whole genome shotgun (WGS) entry which is preliminary data.</text>
</comment>
<dbReference type="EMBL" id="CAJNNV010033433">
    <property type="protein sequence ID" value="CAE8643791.1"/>
    <property type="molecule type" value="Genomic_DNA"/>
</dbReference>
<feature type="compositionally biased region" description="Polar residues" evidence="1">
    <location>
        <begin position="86"/>
        <end position="103"/>
    </location>
</feature>
<keyword evidence="4" id="KW-1185">Reference proteome</keyword>
<sequence>MTSLNWGLLTHCQEAIDKLFLLVLVAVVVVEVLVVVVEGQRFVMSSWLFGLQVCTRHNWPEEIMYKALQQQQQQQQQQHQQQQQQTRNSYPIQRQTSGLSFMS</sequence>
<keyword evidence="2" id="KW-0472">Membrane</keyword>
<evidence type="ECO:0000256" key="2">
    <source>
        <dbReference type="SAM" id="Phobius"/>
    </source>
</evidence>
<evidence type="ECO:0000313" key="3">
    <source>
        <dbReference type="EMBL" id="CAE8643791.1"/>
    </source>
</evidence>
<accession>A0A813I280</accession>
<dbReference type="Proteomes" id="UP000654075">
    <property type="component" value="Unassembled WGS sequence"/>
</dbReference>
<gene>
    <name evidence="3" type="ORF">PGLA1383_LOCUS58093</name>
</gene>
<dbReference type="AlphaFoldDB" id="A0A813I280"/>
<proteinExistence type="predicted"/>
<organism evidence="3 4">
    <name type="scientific">Polarella glacialis</name>
    <name type="common">Dinoflagellate</name>
    <dbReference type="NCBI Taxonomy" id="89957"/>
    <lineage>
        <taxon>Eukaryota</taxon>
        <taxon>Sar</taxon>
        <taxon>Alveolata</taxon>
        <taxon>Dinophyceae</taxon>
        <taxon>Suessiales</taxon>
        <taxon>Suessiaceae</taxon>
        <taxon>Polarella</taxon>
    </lineage>
</organism>
<keyword evidence="2" id="KW-0812">Transmembrane</keyword>
<evidence type="ECO:0000256" key="1">
    <source>
        <dbReference type="SAM" id="MobiDB-lite"/>
    </source>
</evidence>
<name>A0A813I280_POLGL</name>
<reference evidence="3" key="1">
    <citation type="submission" date="2021-02" db="EMBL/GenBank/DDBJ databases">
        <authorList>
            <person name="Dougan E. K."/>
            <person name="Rhodes N."/>
            <person name="Thang M."/>
            <person name="Chan C."/>
        </authorList>
    </citation>
    <scope>NUCLEOTIDE SEQUENCE</scope>
</reference>
<evidence type="ECO:0000313" key="4">
    <source>
        <dbReference type="Proteomes" id="UP000654075"/>
    </source>
</evidence>